<reference evidence="1 2" key="1">
    <citation type="journal article" date="2020" name="Cell Host Microbe">
        <title>Functional and Genomic Variation between Human-Derived Isolates of Lachnospiraceae Reveals Inter- and Intra-Species Diversity.</title>
        <authorList>
            <person name="Sorbara M.T."/>
            <person name="Littmann E.R."/>
            <person name="Fontana E."/>
            <person name="Moody T.U."/>
            <person name="Kohout C.E."/>
            <person name="Gjonbalaj M."/>
            <person name="Eaton V."/>
            <person name="Seok R."/>
            <person name="Leiner I.M."/>
            <person name="Pamer E.G."/>
        </authorList>
    </citation>
    <scope>NUCLEOTIDE SEQUENCE [LARGE SCALE GENOMIC DNA]</scope>
    <source>
        <strain evidence="1 2">MSK.17.74</strain>
    </source>
</reference>
<keyword evidence="2" id="KW-1185">Reference proteome</keyword>
<evidence type="ECO:0000313" key="2">
    <source>
        <dbReference type="Proteomes" id="UP001644719"/>
    </source>
</evidence>
<protein>
    <recommendedName>
        <fullName evidence="3">Transposase</fullName>
    </recommendedName>
</protein>
<organism evidence="1 2">
    <name type="scientific">Blautia faecis</name>
    <dbReference type="NCBI Taxonomy" id="871665"/>
    <lineage>
        <taxon>Bacteria</taxon>
        <taxon>Bacillati</taxon>
        <taxon>Bacillota</taxon>
        <taxon>Clostridia</taxon>
        <taxon>Lachnospirales</taxon>
        <taxon>Lachnospiraceae</taxon>
        <taxon>Blautia</taxon>
    </lineage>
</organism>
<accession>A0ABX2H307</accession>
<comment type="caution">
    <text evidence="1">The sequence shown here is derived from an EMBL/GenBank/DDBJ whole genome shotgun (WGS) entry which is preliminary data.</text>
</comment>
<dbReference type="Proteomes" id="UP001644719">
    <property type="component" value="Unassembled WGS sequence"/>
</dbReference>
<name>A0ABX2H307_9FIRM</name>
<sequence length="503" mass="58560">MFLKKTPKAKGTYLAITESYYDKEKKATRQKTIMGLGYLEDLKKDYPDPISHFEKVVADMNQEREAKKNSVVYVDLTTALSPGEHSLKNVGYGILKYLYKELQLDIFWRTRTWNLSLSYNIEELFRYMVISRALYPNCTWNEAIEKGIYFEESGSISDEDLDSAFHVIVKLQKDLQKWIYEHSGSILSRDTTSAFLDHTSYNFSIPGSMPSDTQPNAKRTDSTLHLDLLTDRNGIPIAYDLSTSGTVLNQSVFNAVKQLKRENPRTRFYNTAPVRPEEEPFICNGVPADGYIYGLPVHTANAEFKDWVLKDGYQEMKILNEKHQTIPLLYKERIFEDREKQFVYYHELQARQQRLARESSGRRTGLKLDGYTAIATDNLEVDNLAPYRLFSGLRHMEKIFLDSKSQYDSSATFIWTPDKINAHFVIGFVSFTLMRMLQAKLDFQFSMEQIGISLQRYNCVQIAGNIYQFTYYDVILDACEKALELELHNKYRSQLQIRRLLRY</sequence>
<gene>
    <name evidence="1" type="ORF">G5B17_03685</name>
</gene>
<dbReference type="RefSeq" id="WP_148462335.1">
    <property type="nucleotide sequence ID" value="NZ_JAAITS010000007.1"/>
</dbReference>
<evidence type="ECO:0000313" key="1">
    <source>
        <dbReference type="EMBL" id="NSG84556.1"/>
    </source>
</evidence>
<evidence type="ECO:0008006" key="3">
    <source>
        <dbReference type="Google" id="ProtNLM"/>
    </source>
</evidence>
<dbReference type="EMBL" id="JAAITS010000007">
    <property type="protein sequence ID" value="NSG84556.1"/>
    <property type="molecule type" value="Genomic_DNA"/>
</dbReference>
<proteinExistence type="predicted"/>
<dbReference type="GeneID" id="69515658"/>